<feature type="signal peptide" evidence="1">
    <location>
        <begin position="1"/>
        <end position="21"/>
    </location>
</feature>
<dbReference type="RefSeq" id="WP_208674512.1">
    <property type="nucleotide sequence ID" value="NZ_CP030139.2"/>
</dbReference>
<name>A0AAN1QQ68_SYNEL</name>
<keyword evidence="1" id="KW-0732">Signal</keyword>
<sequence>MRRFSLLLAACLSIAALPSEAVVLRGRTYFDRPPRLIKMVTFFQNVNQYSPEYYVVLNLLPDSGEPLGSVTLQQTEGVDRFFLFRLDATRAYVGEPRRFGAEIPVAETTFDNSRRLLTVRFAQPVAPGQQITIVVRPQVNPDTAGTYLWGITAYPAGEQPSGQFLGFGRINIYEPSNYRSSF</sequence>
<protein>
    <submittedName>
        <fullName evidence="2">DUF2808 domain-containing protein</fullName>
    </submittedName>
</protein>
<organism evidence="2 3">
    <name type="scientific">Synechococcus elongatus PCC 11801</name>
    <dbReference type="NCBI Taxonomy" id="2219813"/>
    <lineage>
        <taxon>Bacteria</taxon>
        <taxon>Bacillati</taxon>
        <taxon>Cyanobacteriota</taxon>
        <taxon>Cyanophyceae</taxon>
        <taxon>Synechococcales</taxon>
        <taxon>Synechococcaceae</taxon>
        <taxon>Synechococcus</taxon>
    </lineage>
</organism>
<evidence type="ECO:0000313" key="3">
    <source>
        <dbReference type="Proteomes" id="UP000267249"/>
    </source>
</evidence>
<reference evidence="2 3" key="1">
    <citation type="journal article" date="2018" name="Sci. Rep.">
        <title>Genome Features and Biochemical Characteristics of a Robust, Fast Growing and Naturally Transformable Cyanobacterium Synechococcus elongatus PCC 11801 Isolated from India.</title>
        <authorList>
            <person name="Jaiswal D."/>
            <person name="Sengupta A."/>
            <person name="Sohoni S."/>
            <person name="Sengupta S."/>
            <person name="Phadnavis A.G."/>
            <person name="Pakrasi H.B."/>
            <person name="Wangikar P.P."/>
        </authorList>
    </citation>
    <scope>NUCLEOTIDE SEQUENCE [LARGE SCALE GENOMIC DNA]</scope>
    <source>
        <strain evidence="2 3">PCC 11801</strain>
    </source>
</reference>
<dbReference type="AlphaFoldDB" id="A0AAN1QQ68"/>
<dbReference type="InterPro" id="IPR021256">
    <property type="entry name" value="DUF2808"/>
</dbReference>
<proteinExistence type="predicted"/>
<gene>
    <name evidence="2" type="ORF">DOP62_13345</name>
</gene>
<evidence type="ECO:0000313" key="2">
    <source>
        <dbReference type="EMBL" id="AZB73560.2"/>
    </source>
</evidence>
<dbReference type="Pfam" id="PF10989">
    <property type="entry name" value="DUF2808"/>
    <property type="match status" value="1"/>
</dbReference>
<dbReference type="Proteomes" id="UP000267249">
    <property type="component" value="Chromosome"/>
</dbReference>
<accession>A0AAN1QQ68</accession>
<dbReference type="EMBL" id="CP030139">
    <property type="protein sequence ID" value="AZB73560.2"/>
    <property type="molecule type" value="Genomic_DNA"/>
</dbReference>
<evidence type="ECO:0000256" key="1">
    <source>
        <dbReference type="SAM" id="SignalP"/>
    </source>
</evidence>
<feature type="chain" id="PRO_5043024965" evidence="1">
    <location>
        <begin position="22"/>
        <end position="182"/>
    </location>
</feature>